<dbReference type="SMART" id="SM01340">
    <property type="entry name" value="DNA_mis_repair"/>
    <property type="match status" value="1"/>
</dbReference>
<dbReference type="GO" id="GO:0030983">
    <property type="term" value="F:mismatched DNA binding"/>
    <property type="evidence" value="ECO:0007669"/>
    <property type="project" value="InterPro"/>
</dbReference>
<dbReference type="EMBL" id="CP151505">
    <property type="protein sequence ID" value="WZN62009.1"/>
    <property type="molecule type" value="Genomic_DNA"/>
</dbReference>
<dbReference type="InterPro" id="IPR036890">
    <property type="entry name" value="HATPase_C_sf"/>
</dbReference>
<dbReference type="Gene3D" id="3.30.1370.100">
    <property type="entry name" value="MutL, C-terminal domain, regulatory subdomain"/>
    <property type="match status" value="1"/>
</dbReference>
<accession>A0AAX4P717</accession>
<dbReference type="InterPro" id="IPR013507">
    <property type="entry name" value="DNA_mismatch_S5_2-like"/>
</dbReference>
<feature type="compositionally biased region" description="Polar residues" evidence="3">
    <location>
        <begin position="488"/>
        <end position="502"/>
    </location>
</feature>
<evidence type="ECO:0000313" key="7">
    <source>
        <dbReference type="Proteomes" id="UP001472866"/>
    </source>
</evidence>
<dbReference type="SUPFAM" id="SSF118116">
    <property type="entry name" value="DNA mismatch repair protein MutL"/>
    <property type="match status" value="1"/>
</dbReference>
<dbReference type="SUPFAM" id="SSF55874">
    <property type="entry name" value="ATPase domain of HSP90 chaperone/DNA topoisomerase II/histidine kinase"/>
    <property type="match status" value="1"/>
</dbReference>
<evidence type="ECO:0000259" key="4">
    <source>
        <dbReference type="SMART" id="SM00853"/>
    </source>
</evidence>
<dbReference type="InterPro" id="IPR002099">
    <property type="entry name" value="MutL/Mlh/PMS"/>
</dbReference>
<feature type="domain" description="DNA mismatch repair protein S5" evidence="5">
    <location>
        <begin position="238"/>
        <end position="429"/>
    </location>
</feature>
<organism evidence="6 7">
    <name type="scientific">Chloropicon roscoffensis</name>
    <dbReference type="NCBI Taxonomy" id="1461544"/>
    <lineage>
        <taxon>Eukaryota</taxon>
        <taxon>Viridiplantae</taxon>
        <taxon>Chlorophyta</taxon>
        <taxon>Chloropicophyceae</taxon>
        <taxon>Chloropicales</taxon>
        <taxon>Chloropicaceae</taxon>
        <taxon>Chloropicon</taxon>
    </lineage>
</organism>
<comment type="similarity">
    <text evidence="1">Belongs to the DNA mismatch repair MutL/HexB family.</text>
</comment>
<dbReference type="CDD" id="cd16926">
    <property type="entry name" value="HATPase_MutL-MLH-PMS-like"/>
    <property type="match status" value="1"/>
</dbReference>
<evidence type="ECO:0000256" key="2">
    <source>
        <dbReference type="ARBA" id="ARBA00022763"/>
    </source>
</evidence>
<feature type="compositionally biased region" description="Low complexity" evidence="3">
    <location>
        <begin position="530"/>
        <end position="540"/>
    </location>
</feature>
<keyword evidence="7" id="KW-1185">Reference proteome</keyword>
<proteinExistence type="inferred from homology"/>
<dbReference type="InterPro" id="IPR042121">
    <property type="entry name" value="MutL_C_regsub"/>
</dbReference>
<dbReference type="InterPro" id="IPR037198">
    <property type="entry name" value="MutL_C_sf"/>
</dbReference>
<reference evidence="6 7" key="1">
    <citation type="submission" date="2024-03" db="EMBL/GenBank/DDBJ databases">
        <title>Complete genome sequence of the green alga Chloropicon roscoffensis RCC1871.</title>
        <authorList>
            <person name="Lemieux C."/>
            <person name="Pombert J.-F."/>
            <person name="Otis C."/>
            <person name="Turmel M."/>
        </authorList>
    </citation>
    <scope>NUCLEOTIDE SEQUENCE [LARGE SCALE GENOMIC DNA]</scope>
    <source>
        <strain evidence="6 7">RCC1871</strain>
    </source>
</reference>
<dbReference type="NCBIfam" id="TIGR00585">
    <property type="entry name" value="mutl"/>
    <property type="match status" value="1"/>
</dbReference>
<feature type="compositionally biased region" description="Acidic residues" evidence="3">
    <location>
        <begin position="598"/>
        <end position="607"/>
    </location>
</feature>
<dbReference type="Gene3D" id="3.30.565.10">
    <property type="entry name" value="Histidine kinase-like ATPase, C-terminal domain"/>
    <property type="match status" value="1"/>
</dbReference>
<dbReference type="FunFam" id="3.30.1370.100:FF:000001">
    <property type="entry name" value="Mismatch repair endonuclease pms1, putative"/>
    <property type="match status" value="1"/>
</dbReference>
<feature type="compositionally biased region" description="Basic and acidic residues" evidence="3">
    <location>
        <begin position="565"/>
        <end position="583"/>
    </location>
</feature>
<dbReference type="InterPro" id="IPR014790">
    <property type="entry name" value="MutL_C"/>
</dbReference>
<dbReference type="SMART" id="SM00853">
    <property type="entry name" value="MutL_C"/>
    <property type="match status" value="1"/>
</dbReference>
<dbReference type="GO" id="GO:0005524">
    <property type="term" value="F:ATP binding"/>
    <property type="evidence" value="ECO:0007669"/>
    <property type="project" value="InterPro"/>
</dbReference>
<dbReference type="GO" id="GO:0032389">
    <property type="term" value="C:MutLalpha complex"/>
    <property type="evidence" value="ECO:0007669"/>
    <property type="project" value="TreeGrafter"/>
</dbReference>
<feature type="compositionally biased region" description="Acidic residues" evidence="3">
    <location>
        <begin position="465"/>
        <end position="475"/>
    </location>
</feature>
<feature type="region of interest" description="Disordered" evidence="3">
    <location>
        <begin position="445"/>
        <end position="728"/>
    </location>
</feature>
<evidence type="ECO:0000259" key="5">
    <source>
        <dbReference type="SMART" id="SM01340"/>
    </source>
</evidence>
<feature type="region of interest" description="Disordered" evidence="3">
    <location>
        <begin position="748"/>
        <end position="780"/>
    </location>
</feature>
<dbReference type="GO" id="GO:0016887">
    <property type="term" value="F:ATP hydrolysis activity"/>
    <property type="evidence" value="ECO:0007669"/>
    <property type="project" value="InterPro"/>
</dbReference>
<dbReference type="SUPFAM" id="SSF54211">
    <property type="entry name" value="Ribosomal protein S5 domain 2-like"/>
    <property type="match status" value="1"/>
</dbReference>
<dbReference type="FunFam" id="3.30.565.10:FF:000017">
    <property type="entry name" value="PMS1 homolog 1, mismatch repair system component"/>
    <property type="match status" value="1"/>
</dbReference>
<dbReference type="InterPro" id="IPR042120">
    <property type="entry name" value="MutL_C_dimsub"/>
</dbReference>
<evidence type="ECO:0000256" key="3">
    <source>
        <dbReference type="SAM" id="MobiDB-lite"/>
    </source>
</evidence>
<dbReference type="PROSITE" id="PS00058">
    <property type="entry name" value="DNA_MISMATCH_REPAIR_1"/>
    <property type="match status" value="1"/>
</dbReference>
<dbReference type="Pfam" id="PF01119">
    <property type="entry name" value="DNA_mis_repair"/>
    <property type="match status" value="1"/>
</dbReference>
<dbReference type="Pfam" id="PF08676">
    <property type="entry name" value="MutL_C"/>
    <property type="match status" value="1"/>
</dbReference>
<dbReference type="InterPro" id="IPR038973">
    <property type="entry name" value="MutL/Mlh/Pms-like"/>
</dbReference>
<dbReference type="InterPro" id="IPR014721">
    <property type="entry name" value="Ribsml_uS5_D2-typ_fold_subgr"/>
</dbReference>
<feature type="compositionally biased region" description="Basic and acidic residues" evidence="3">
    <location>
        <begin position="274"/>
        <end position="284"/>
    </location>
</feature>
<dbReference type="GO" id="GO:0140664">
    <property type="term" value="F:ATP-dependent DNA damage sensor activity"/>
    <property type="evidence" value="ECO:0007669"/>
    <property type="project" value="InterPro"/>
</dbReference>
<evidence type="ECO:0000313" key="6">
    <source>
        <dbReference type="EMBL" id="WZN62009.1"/>
    </source>
</evidence>
<protein>
    <submittedName>
        <fullName evidence="6">DNA mismatch repair protein PMS1</fullName>
    </submittedName>
</protein>
<feature type="compositionally biased region" description="Acidic residues" evidence="3">
    <location>
        <begin position="711"/>
        <end position="720"/>
    </location>
</feature>
<dbReference type="AlphaFoldDB" id="A0AAX4P717"/>
<dbReference type="GO" id="GO:0006298">
    <property type="term" value="P:mismatch repair"/>
    <property type="evidence" value="ECO:0007669"/>
    <property type="project" value="InterPro"/>
</dbReference>
<dbReference type="InterPro" id="IPR014762">
    <property type="entry name" value="DNA_mismatch_repair_CS"/>
</dbReference>
<gene>
    <name evidence="6" type="ORF">HKI87_05g35450</name>
</gene>
<sequence>MVEGGGSIRRLDGASTRLLCSGQVIVDCGSAVKELVENALDAGATNLEVRLVDSGLTSLEVSDDGRGMSRSDLFDEDGKPLVCARHTTSKLTDPNDVFEGKVETLGFRGEALASLATVGEVEITTRDEGSDLATVLAFGHGGQVQESTCARSRGTTVKVCNLFARLPVRRKDFERNRKRELTKCASLLQQYAIILPKGKRMRCSHASSSPSGGKRKPATTMFQCGGGGGAEDAVLLNAAGVFGAKFARSLQRLHVVFGRDLELVDASVDPSLADEKRREMREGASRATAGEGENEGENEGGQTKGRGTMAASLRRRFANFCGVEFEGFVSKAVSRISDDMRQTGEAQYFYVNGRPVDCPKFAKMLNKTYRSLSSVAGVNAAKRPAAFVNIRVPGNYCDVNVSPDKREIQWQLEKVVLDCFSAALSHLWEPSRYTYAVHDREALVAGGPGKGKTLAPAAAEARPAEEEEEEEEEEKGEGTPSRGAEAVSSPSRGLSTPSNRSSADQRHWNDYVMGSNRRRRREERGGEQDGAPAKAKAAGGMRKLSSFGFTRAAKEAEEEGEEQIVEVKEEEHSAGPEPSHEGEQESDGESSGDGHVDGEEEEMEVEAGEVAGVIEPSPSKSFGLPQYAGAAAEEMAARGEDDVDLSDGEAKDAGGGAFVDSQARDSREAAAASGSPMRPARAGPGPGHRAHADINFDRVVSAAKKTAAAEADVEGEEEGEPSGMGTAPLRWTVEGISARMEQRARLKRSHAQQENTGRKKFRAASLLHGGGGGYAEGDAEGGAREAEADEELRRVFDKADFKRMHVIGQFNLGFLVCRLGRDIFIVDQHASDEIFNFERLQAHTKLNRQPLINPVPLEMSPVEQLVVSDNLNIFHKNGFDIRNSGSFVPCMCAVPYSKNTVFGADDVYEMVDMIQQSQSLSNKHIRPTKVRAMFASRACRSSIMIGQTLDKRTMCRVLDNLETLEAPWNCPHGRPTMRHLFVLQKSTRR</sequence>
<keyword evidence="2" id="KW-0227">DNA damage</keyword>
<dbReference type="PANTHER" id="PTHR10073">
    <property type="entry name" value="DNA MISMATCH REPAIR PROTEIN MLH, PMS, MUTL"/>
    <property type="match status" value="1"/>
</dbReference>
<dbReference type="Proteomes" id="UP001472866">
    <property type="component" value="Chromosome 05"/>
</dbReference>
<name>A0AAX4P717_9CHLO</name>
<dbReference type="InterPro" id="IPR020568">
    <property type="entry name" value="Ribosomal_Su5_D2-typ_SF"/>
</dbReference>
<evidence type="ECO:0000256" key="1">
    <source>
        <dbReference type="ARBA" id="ARBA00006082"/>
    </source>
</evidence>
<dbReference type="Gene3D" id="3.30.1540.20">
    <property type="entry name" value="MutL, C-terminal domain, dimerisation subdomain"/>
    <property type="match status" value="1"/>
</dbReference>
<dbReference type="Pfam" id="PF13589">
    <property type="entry name" value="HATPase_c_3"/>
    <property type="match status" value="1"/>
</dbReference>
<feature type="domain" description="MutL C-terminal dimerisation" evidence="4">
    <location>
        <begin position="806"/>
        <end position="949"/>
    </location>
</feature>
<dbReference type="PANTHER" id="PTHR10073:SF52">
    <property type="entry name" value="MISMATCH REPAIR ENDONUCLEASE PMS2"/>
    <property type="match status" value="1"/>
</dbReference>
<dbReference type="Gene3D" id="3.30.230.10">
    <property type="match status" value="1"/>
</dbReference>
<feature type="region of interest" description="Disordered" evidence="3">
    <location>
        <begin position="274"/>
        <end position="306"/>
    </location>
</feature>